<dbReference type="EMBL" id="RZNY01000008">
    <property type="protein sequence ID" value="RUT46596.1"/>
    <property type="molecule type" value="Genomic_DNA"/>
</dbReference>
<evidence type="ECO:0000313" key="3">
    <source>
        <dbReference type="Proteomes" id="UP000279446"/>
    </source>
</evidence>
<sequence length="165" mass="17944">MKNFFGVYLAMILLLSLSLVSCDNKDGVKFDSVQQIESEGINTPLTESQENGQEIESELGKSAYNVSFISVQQSGKGAFENSFTTSPENGKTLNVYVENNDRSGTVIFQVLKGTQDFGFIDVSAGKDASRTFSMTDGSGLSGDWKVYVTTRDGHSFDINVTAGQY</sequence>
<organism evidence="2 3">
    <name type="scientific">Paenibacillus anaericanus</name>
    <dbReference type="NCBI Taxonomy" id="170367"/>
    <lineage>
        <taxon>Bacteria</taxon>
        <taxon>Bacillati</taxon>
        <taxon>Bacillota</taxon>
        <taxon>Bacilli</taxon>
        <taxon>Bacillales</taxon>
        <taxon>Paenibacillaceae</taxon>
        <taxon>Paenibacillus</taxon>
    </lineage>
</organism>
<feature type="chain" id="PRO_5038469482" description="P/Homo B domain-containing protein" evidence="1">
    <location>
        <begin position="22"/>
        <end position="165"/>
    </location>
</feature>
<protein>
    <recommendedName>
        <fullName evidence="4">P/Homo B domain-containing protein</fullName>
    </recommendedName>
</protein>
<reference evidence="2 3" key="1">
    <citation type="submission" date="2018-12" db="EMBL/GenBank/DDBJ databases">
        <authorList>
            <person name="Sun L."/>
            <person name="Chen Z."/>
        </authorList>
    </citation>
    <scope>NUCLEOTIDE SEQUENCE [LARGE SCALE GENOMIC DNA]</scope>
    <source>
        <strain evidence="2 3">DSM 15890</strain>
    </source>
</reference>
<evidence type="ECO:0008006" key="4">
    <source>
        <dbReference type="Google" id="ProtNLM"/>
    </source>
</evidence>
<proteinExistence type="predicted"/>
<dbReference type="Proteomes" id="UP000279446">
    <property type="component" value="Unassembled WGS sequence"/>
</dbReference>
<gene>
    <name evidence="2" type="ORF">EJP82_12165</name>
</gene>
<evidence type="ECO:0000313" key="2">
    <source>
        <dbReference type="EMBL" id="RUT46596.1"/>
    </source>
</evidence>
<dbReference type="RefSeq" id="WP_127192325.1">
    <property type="nucleotide sequence ID" value="NZ_RZNY01000008.1"/>
</dbReference>
<accession>A0A433Y9T8</accession>
<dbReference type="PROSITE" id="PS51257">
    <property type="entry name" value="PROKAR_LIPOPROTEIN"/>
    <property type="match status" value="1"/>
</dbReference>
<dbReference type="OrthoDB" id="2973409at2"/>
<keyword evidence="1" id="KW-0732">Signal</keyword>
<feature type="signal peptide" evidence="1">
    <location>
        <begin position="1"/>
        <end position="21"/>
    </location>
</feature>
<dbReference type="AlphaFoldDB" id="A0A433Y9T8"/>
<evidence type="ECO:0000256" key="1">
    <source>
        <dbReference type="SAM" id="SignalP"/>
    </source>
</evidence>
<name>A0A433Y9T8_9BACL</name>
<comment type="caution">
    <text evidence="2">The sequence shown here is derived from an EMBL/GenBank/DDBJ whole genome shotgun (WGS) entry which is preliminary data.</text>
</comment>
<keyword evidence="3" id="KW-1185">Reference proteome</keyword>